<dbReference type="Gene3D" id="3.90.1180.10">
    <property type="entry name" value="Ribosomal protein L13"/>
    <property type="match status" value="1"/>
</dbReference>
<dbReference type="PANTHER" id="PTHR11545:SF2">
    <property type="entry name" value="LARGE RIBOSOMAL SUBUNIT PROTEIN UL13M"/>
    <property type="match status" value="1"/>
</dbReference>
<dbReference type="GO" id="GO:0003729">
    <property type="term" value="F:mRNA binding"/>
    <property type="evidence" value="ECO:0007669"/>
    <property type="project" value="TreeGrafter"/>
</dbReference>
<evidence type="ECO:0000313" key="6">
    <source>
        <dbReference type="Proteomes" id="UP000177698"/>
    </source>
</evidence>
<reference evidence="5 6" key="1">
    <citation type="journal article" date="2016" name="Nat. Commun.">
        <title>Thousands of microbial genomes shed light on interconnected biogeochemical processes in an aquifer system.</title>
        <authorList>
            <person name="Anantharaman K."/>
            <person name="Brown C.T."/>
            <person name="Hug L.A."/>
            <person name="Sharon I."/>
            <person name="Castelle C.J."/>
            <person name="Probst A.J."/>
            <person name="Thomas B.C."/>
            <person name="Singh A."/>
            <person name="Wilkins M.J."/>
            <person name="Karaoz U."/>
            <person name="Brodie E.L."/>
            <person name="Williams K.H."/>
            <person name="Hubbard S.S."/>
            <person name="Banfield J.F."/>
        </authorList>
    </citation>
    <scope>NUCLEOTIDE SEQUENCE [LARGE SCALE GENOMIC DNA]</scope>
</reference>
<dbReference type="PANTHER" id="PTHR11545">
    <property type="entry name" value="RIBOSOMAL PROTEIN L13"/>
    <property type="match status" value="1"/>
</dbReference>
<evidence type="ECO:0000256" key="2">
    <source>
        <dbReference type="ARBA" id="ARBA00022980"/>
    </source>
</evidence>
<dbReference type="GO" id="GO:1990904">
    <property type="term" value="C:ribonucleoprotein complex"/>
    <property type="evidence" value="ECO:0007669"/>
    <property type="project" value="UniProtKB-KW"/>
</dbReference>
<keyword evidence="3 4" id="KW-0687">Ribonucleoprotein</keyword>
<comment type="caution">
    <text evidence="5">The sequence shown here is derived from an EMBL/GenBank/DDBJ whole genome shotgun (WGS) entry which is preliminary data.</text>
</comment>
<dbReference type="GO" id="GO:0005840">
    <property type="term" value="C:ribosome"/>
    <property type="evidence" value="ECO:0007669"/>
    <property type="project" value="UniProtKB-KW"/>
</dbReference>
<comment type="function">
    <text evidence="4">This protein is one of the early assembly proteins of the 50S ribosomal subunit, although it is not seen to bind rRNA by itself. It is important during the early stages of 50S assembly.</text>
</comment>
<organism evidence="5 6">
    <name type="scientific">Candidatus Roizmanbacteria bacterium RIFCSPLOWO2_01_FULL_37_12</name>
    <dbReference type="NCBI Taxonomy" id="1802056"/>
    <lineage>
        <taxon>Bacteria</taxon>
        <taxon>Candidatus Roizmaniibacteriota</taxon>
    </lineage>
</organism>
<sequence>MVSLTHSTKSAKHKEIKRNWHLVDVKGKILGRVVPNAAKLLQGKHKVDYSQYLDCGDYVVVTNARYVTVSGKKSQFKLYTSYSGYPGGLKTLNFEQLLNKNPGKLIRHAVSGMLPKNKLRDRRLARLFIFADEKHPYKEKLKINI</sequence>
<dbReference type="NCBIfam" id="TIGR01066">
    <property type="entry name" value="rplM_bact"/>
    <property type="match status" value="1"/>
</dbReference>
<dbReference type="PIRSF" id="PIRSF002181">
    <property type="entry name" value="Ribosomal_L13"/>
    <property type="match status" value="1"/>
</dbReference>
<evidence type="ECO:0000256" key="1">
    <source>
        <dbReference type="ARBA" id="ARBA00006227"/>
    </source>
</evidence>
<proteinExistence type="inferred from homology"/>
<evidence type="ECO:0000256" key="3">
    <source>
        <dbReference type="ARBA" id="ARBA00023274"/>
    </source>
</evidence>
<dbReference type="GO" id="GO:0003735">
    <property type="term" value="F:structural constituent of ribosome"/>
    <property type="evidence" value="ECO:0007669"/>
    <property type="project" value="InterPro"/>
</dbReference>
<evidence type="ECO:0000313" key="5">
    <source>
        <dbReference type="EMBL" id="OGK40827.1"/>
    </source>
</evidence>
<dbReference type="InterPro" id="IPR005823">
    <property type="entry name" value="Ribosomal_uL13_bac-type"/>
</dbReference>
<comment type="subunit">
    <text evidence="4">Part of the 50S ribosomal subunit.</text>
</comment>
<dbReference type="EMBL" id="MGAG01000018">
    <property type="protein sequence ID" value="OGK40827.1"/>
    <property type="molecule type" value="Genomic_DNA"/>
</dbReference>
<dbReference type="InterPro" id="IPR036899">
    <property type="entry name" value="Ribosomal_uL13_sf"/>
</dbReference>
<accession>A0A1F7IBU2</accession>
<dbReference type="CDD" id="cd00392">
    <property type="entry name" value="Ribosomal_L13"/>
    <property type="match status" value="1"/>
</dbReference>
<dbReference type="GO" id="GO:0006412">
    <property type="term" value="P:translation"/>
    <property type="evidence" value="ECO:0007669"/>
    <property type="project" value="UniProtKB-UniRule"/>
</dbReference>
<evidence type="ECO:0000256" key="4">
    <source>
        <dbReference type="HAMAP-Rule" id="MF_01366"/>
    </source>
</evidence>
<dbReference type="Proteomes" id="UP000177698">
    <property type="component" value="Unassembled WGS sequence"/>
</dbReference>
<dbReference type="InterPro" id="IPR005822">
    <property type="entry name" value="Ribosomal_uL13"/>
</dbReference>
<dbReference type="AlphaFoldDB" id="A0A1F7IBU2"/>
<dbReference type="Pfam" id="PF00572">
    <property type="entry name" value="Ribosomal_L13"/>
    <property type="match status" value="1"/>
</dbReference>
<keyword evidence="2 4" id="KW-0689">Ribosomal protein</keyword>
<gene>
    <name evidence="4" type="primary">rplM</name>
    <name evidence="5" type="ORF">A2954_05840</name>
</gene>
<dbReference type="STRING" id="1802056.A2954_05840"/>
<protein>
    <recommendedName>
        <fullName evidence="4">Large ribosomal subunit protein uL13</fullName>
    </recommendedName>
</protein>
<dbReference type="GO" id="GO:0017148">
    <property type="term" value="P:negative regulation of translation"/>
    <property type="evidence" value="ECO:0007669"/>
    <property type="project" value="TreeGrafter"/>
</dbReference>
<name>A0A1F7IBU2_9BACT</name>
<dbReference type="HAMAP" id="MF_01366">
    <property type="entry name" value="Ribosomal_uL13"/>
    <property type="match status" value="1"/>
</dbReference>
<dbReference type="SUPFAM" id="SSF52161">
    <property type="entry name" value="Ribosomal protein L13"/>
    <property type="match status" value="1"/>
</dbReference>
<comment type="similarity">
    <text evidence="1 4">Belongs to the universal ribosomal protein uL13 family.</text>
</comment>